<evidence type="ECO:0000313" key="3">
    <source>
        <dbReference type="EMBL" id="OLR93171.1"/>
    </source>
</evidence>
<reference evidence="3 4" key="1">
    <citation type="submission" date="2016-10" db="EMBL/GenBank/DDBJ databases">
        <title>The Draft Genome Sequence of Actinokineospora bangkokensis 44EHWT reveals the biosynthetic pathway of antifungal compounds Thailandins with unusual extender unit butylmalonyl-CoA.</title>
        <authorList>
            <person name="Greule A."/>
            <person name="Intra B."/>
            <person name="Flemming S."/>
            <person name="Rommel M.G."/>
            <person name="Panbangred W."/>
            <person name="Bechthold A."/>
        </authorList>
    </citation>
    <scope>NUCLEOTIDE SEQUENCE [LARGE SCALE GENOMIC DNA]</scope>
    <source>
        <strain evidence="3 4">44EHW</strain>
    </source>
</reference>
<sequence length="695" mass="72380">MRSLSPFAVPAALVAASAAALLAPGSATAAPAARCSLTPPAHELSESPASCVAAAVSLDRLPAVGESATVTVTVRSQVDLDRATLAVRLPDTLRLDTRASGLPQPRAVGLSQVAEQQFALSTRGRTITFGVTALAAGPAHIEADVSSAVNPTADRSAHSSATITVGDKPGTSRTGTSETVSRGTTRPGTSAGISAAAAPGQICAKGSFTYADKAGAWKPGRSITARVAGKATSSSAAQYYGTGATAADGSYAVCFASNSALYQVWVEFSTDSALWRVTNNAGTAVYTVSTAAKTNVASGSDATFGSTAPTSTTMRAWHAYDAVNKLWAIHGSSPCWTSLQTTNCRKLTLHWQPGSTDGTYFNNQVPVASRYVALADADPDSEHLVLHESGHGLMDMLYAGWWPTSDCPSPHYLRAKTGVSCAWTEGFANALAGYAMGDGMFFWPNGASINLMTTTPYNPNGPADNTNVEDGDQVECRVAGALIDLWRKVDGGPTPTFANMVANRSSTFKEWFTADRPATGLDVSAATRDLVHTHTIDYRTGTPPTGIVTNGGFESGTTGWTVTGGSVGNWTTYPAQAGSWYAWLGGNGVANTDTVSQDITIPSTATTATLGYYLRVATQESGATPYDYLRVQVVDGGTTTTLKTWSNADATTGYAYRTADLSSLRGRTVTLRFLGTEDSNLQTDFLVDSVSVTTS</sequence>
<dbReference type="STRING" id="1193682.BJP25_16870"/>
<feature type="compositionally biased region" description="Polar residues" evidence="1">
    <location>
        <begin position="171"/>
        <end position="192"/>
    </location>
</feature>
<dbReference type="AlphaFoldDB" id="A0A1Q9LMC6"/>
<feature type="chain" id="PRO_5012886992" evidence="2">
    <location>
        <begin position="30"/>
        <end position="695"/>
    </location>
</feature>
<dbReference type="EMBL" id="MKQR01000011">
    <property type="protein sequence ID" value="OLR93171.1"/>
    <property type="molecule type" value="Genomic_DNA"/>
</dbReference>
<protein>
    <submittedName>
        <fullName evidence="3">Uncharacterized protein</fullName>
    </submittedName>
</protein>
<accession>A0A1Q9LMC6</accession>
<dbReference type="RefSeq" id="WP_075974873.1">
    <property type="nucleotide sequence ID" value="NZ_MKQR01000011.1"/>
</dbReference>
<comment type="caution">
    <text evidence="3">The sequence shown here is derived from an EMBL/GenBank/DDBJ whole genome shotgun (WGS) entry which is preliminary data.</text>
</comment>
<dbReference type="OrthoDB" id="2677755at2"/>
<keyword evidence="4" id="KW-1185">Reference proteome</keyword>
<dbReference type="Gene3D" id="2.60.120.260">
    <property type="entry name" value="Galactose-binding domain-like"/>
    <property type="match status" value="1"/>
</dbReference>
<dbReference type="InterPro" id="IPR013320">
    <property type="entry name" value="ConA-like_dom_sf"/>
</dbReference>
<proteinExistence type="predicted"/>
<name>A0A1Q9LMC6_9PSEU</name>
<dbReference type="Proteomes" id="UP000186040">
    <property type="component" value="Unassembled WGS sequence"/>
</dbReference>
<feature type="signal peptide" evidence="2">
    <location>
        <begin position="1"/>
        <end position="29"/>
    </location>
</feature>
<evidence type="ECO:0000256" key="2">
    <source>
        <dbReference type="SAM" id="SignalP"/>
    </source>
</evidence>
<evidence type="ECO:0000313" key="4">
    <source>
        <dbReference type="Proteomes" id="UP000186040"/>
    </source>
</evidence>
<keyword evidence="2" id="KW-0732">Signal</keyword>
<dbReference type="SUPFAM" id="SSF49899">
    <property type="entry name" value="Concanavalin A-like lectins/glucanases"/>
    <property type="match status" value="1"/>
</dbReference>
<organism evidence="3 4">
    <name type="scientific">Actinokineospora bangkokensis</name>
    <dbReference type="NCBI Taxonomy" id="1193682"/>
    <lineage>
        <taxon>Bacteria</taxon>
        <taxon>Bacillati</taxon>
        <taxon>Actinomycetota</taxon>
        <taxon>Actinomycetes</taxon>
        <taxon>Pseudonocardiales</taxon>
        <taxon>Pseudonocardiaceae</taxon>
        <taxon>Actinokineospora</taxon>
    </lineage>
</organism>
<evidence type="ECO:0000256" key="1">
    <source>
        <dbReference type="SAM" id="MobiDB-lite"/>
    </source>
</evidence>
<feature type="region of interest" description="Disordered" evidence="1">
    <location>
        <begin position="150"/>
        <end position="193"/>
    </location>
</feature>
<gene>
    <name evidence="3" type="ORF">BJP25_16870</name>
</gene>